<dbReference type="AlphaFoldDB" id="A0AAV5T4U4"/>
<name>A0AAV5T4U4_9BILA</name>
<dbReference type="Proteomes" id="UP001432027">
    <property type="component" value="Unassembled WGS sequence"/>
</dbReference>
<accession>A0AAV5T4U4</accession>
<protein>
    <submittedName>
        <fullName evidence="1">Uncharacterized protein</fullName>
    </submittedName>
</protein>
<evidence type="ECO:0000313" key="1">
    <source>
        <dbReference type="EMBL" id="GMS86691.1"/>
    </source>
</evidence>
<dbReference type="EMBL" id="BTSX01000002">
    <property type="protein sequence ID" value="GMS86691.1"/>
    <property type="molecule type" value="Genomic_DNA"/>
</dbReference>
<reference evidence="1" key="1">
    <citation type="submission" date="2023-10" db="EMBL/GenBank/DDBJ databases">
        <title>Genome assembly of Pristionchus species.</title>
        <authorList>
            <person name="Yoshida K."/>
            <person name="Sommer R.J."/>
        </authorList>
    </citation>
    <scope>NUCLEOTIDE SEQUENCE</scope>
    <source>
        <strain evidence="1">RS0144</strain>
    </source>
</reference>
<proteinExistence type="predicted"/>
<sequence length="93" mass="9989">IACTDEQCFCRDHTKHFHVNLPSQPVTYGAILICGGYSWQLVSHISGVRGGTAIDPDRLEGACQAGQPTTTQACMCQMPVVYKGMRDGGVSSE</sequence>
<evidence type="ECO:0000313" key="2">
    <source>
        <dbReference type="Proteomes" id="UP001432027"/>
    </source>
</evidence>
<organism evidence="1 2">
    <name type="scientific">Pristionchus entomophagus</name>
    <dbReference type="NCBI Taxonomy" id="358040"/>
    <lineage>
        <taxon>Eukaryota</taxon>
        <taxon>Metazoa</taxon>
        <taxon>Ecdysozoa</taxon>
        <taxon>Nematoda</taxon>
        <taxon>Chromadorea</taxon>
        <taxon>Rhabditida</taxon>
        <taxon>Rhabditina</taxon>
        <taxon>Diplogasteromorpha</taxon>
        <taxon>Diplogasteroidea</taxon>
        <taxon>Neodiplogasteridae</taxon>
        <taxon>Pristionchus</taxon>
    </lineage>
</organism>
<keyword evidence="2" id="KW-1185">Reference proteome</keyword>
<comment type="caution">
    <text evidence="1">The sequence shown here is derived from an EMBL/GenBank/DDBJ whole genome shotgun (WGS) entry which is preliminary data.</text>
</comment>
<gene>
    <name evidence="1" type="ORF">PENTCL1PPCAC_8866</name>
</gene>
<feature type="non-terminal residue" evidence="1">
    <location>
        <position position="1"/>
    </location>
</feature>
<feature type="non-terminal residue" evidence="1">
    <location>
        <position position="93"/>
    </location>
</feature>